<dbReference type="PANTHER" id="PTHR43476:SF3">
    <property type="entry name" value="FAD-BINDING MONOOXYGENASE"/>
    <property type="match status" value="1"/>
</dbReference>
<keyword evidence="1" id="KW-0560">Oxidoreductase</keyword>
<dbReference type="Proteomes" id="UP001361570">
    <property type="component" value="Unassembled WGS sequence"/>
</dbReference>
<evidence type="ECO:0000259" key="3">
    <source>
        <dbReference type="Pfam" id="PF01494"/>
    </source>
</evidence>
<sequence>MTAEVAVVGFGPVGKLLAIQLGRRGHDVVVVDRQEAGYPLPRAVTHDSEFARVLQSVGLPPDTIPEVTEPYDARYVWRNGEGRTLVEVDWTGRGESGWFNTWFFHQPSLEDALDRVVAGLPAVRVLRGQEAVGLDQDDDGATLRLVGTDGTSSSLRAAWVVGADGANSRVRSWAGLAWHDEGYFYDWLVVDVRPQPHLRFPHVAEQTCDVARPATMVPGGPGRRRWEFMRLPHETREQLDRPEAAWELLAPFGLTPADAELERHSVYTFQAGWATAWRAGRVLLAGDAAHLMPPFAGQGLGAGVRDAANLAWKLDAVLRGAAGEELLDSYGSERLPHVQAFVRFSMELGRVICISDPAEAAARDARMTADWDRGMEPPAPPRPALGPGAHTGPAGGRLSRQGRVRVDGGPPSLLDDVLGGPGVLLARDAAALADVDAAALAELGVRVAALGGRSPGVVTVGDVDGTYGRWFAELGATAVLVRPDGWLYGAGDDPEALAAVLLAAVRRPTPVG</sequence>
<feature type="region of interest" description="Disordered" evidence="2">
    <location>
        <begin position="373"/>
        <end position="405"/>
    </location>
</feature>
<proteinExistence type="predicted"/>
<dbReference type="NCBIfam" id="NF004829">
    <property type="entry name" value="PRK06183.1-3"/>
    <property type="match status" value="1"/>
</dbReference>
<evidence type="ECO:0000256" key="2">
    <source>
        <dbReference type="SAM" id="MobiDB-lite"/>
    </source>
</evidence>
<dbReference type="PRINTS" id="PR00420">
    <property type="entry name" value="RNGMNOXGNASE"/>
</dbReference>
<dbReference type="PANTHER" id="PTHR43476">
    <property type="entry name" value="3-(3-HYDROXY-PHENYL)PROPIONATE/3-HYDROXYCINNAMIC ACID HYDROXYLASE"/>
    <property type="match status" value="1"/>
</dbReference>
<keyword evidence="5" id="KW-1185">Reference proteome</keyword>
<reference evidence="4 5" key="1">
    <citation type="submission" date="2024-03" db="EMBL/GenBank/DDBJ databases">
        <title>Draft genome sequence of Klenkia sp. LSe6-5.</title>
        <authorList>
            <person name="Duangmal K."/>
            <person name="Chantavorakit T."/>
        </authorList>
    </citation>
    <scope>NUCLEOTIDE SEQUENCE [LARGE SCALE GENOMIC DNA]</scope>
    <source>
        <strain evidence="4 5">LSe6-5</strain>
    </source>
</reference>
<evidence type="ECO:0000313" key="5">
    <source>
        <dbReference type="Proteomes" id="UP001361570"/>
    </source>
</evidence>
<dbReference type="RefSeq" id="WP_336404768.1">
    <property type="nucleotide sequence ID" value="NZ_JBAPLU010000012.1"/>
</dbReference>
<dbReference type="InterPro" id="IPR036188">
    <property type="entry name" value="FAD/NAD-bd_sf"/>
</dbReference>
<dbReference type="SUPFAM" id="SSF51905">
    <property type="entry name" value="FAD/NAD(P)-binding domain"/>
    <property type="match status" value="1"/>
</dbReference>
<feature type="domain" description="FAD-binding" evidence="3">
    <location>
        <begin position="3"/>
        <end position="345"/>
    </location>
</feature>
<evidence type="ECO:0000313" key="4">
    <source>
        <dbReference type="EMBL" id="MEI4272638.1"/>
    </source>
</evidence>
<dbReference type="InterPro" id="IPR002938">
    <property type="entry name" value="FAD-bd"/>
</dbReference>
<dbReference type="Pfam" id="PF01494">
    <property type="entry name" value="FAD_binding_3"/>
    <property type="match status" value="1"/>
</dbReference>
<gene>
    <name evidence="4" type="ORF">TEK04_12980</name>
</gene>
<dbReference type="EMBL" id="JBAPLU010000012">
    <property type="protein sequence ID" value="MEI4272638.1"/>
    <property type="molecule type" value="Genomic_DNA"/>
</dbReference>
<dbReference type="Gene3D" id="3.50.50.60">
    <property type="entry name" value="FAD/NAD(P)-binding domain"/>
    <property type="match status" value="1"/>
</dbReference>
<protein>
    <submittedName>
        <fullName evidence="4">Bifunctional 3-(3-hydroxy-phenyl)propionate/3-hydroxycinnamic acid hydroxylase</fullName>
    </submittedName>
</protein>
<name>A0ABU8DVH3_9ACTN</name>
<organism evidence="4 5">
    <name type="scientific">Klenkia sesuvii</name>
    <dbReference type="NCBI Taxonomy" id="3103137"/>
    <lineage>
        <taxon>Bacteria</taxon>
        <taxon>Bacillati</taxon>
        <taxon>Actinomycetota</taxon>
        <taxon>Actinomycetes</taxon>
        <taxon>Geodermatophilales</taxon>
        <taxon>Geodermatophilaceae</taxon>
        <taxon>Klenkia</taxon>
    </lineage>
</organism>
<evidence type="ECO:0000256" key="1">
    <source>
        <dbReference type="ARBA" id="ARBA00023002"/>
    </source>
</evidence>
<accession>A0ABU8DVH3</accession>
<dbReference type="InterPro" id="IPR050631">
    <property type="entry name" value="PheA/TfdB_FAD_monoxygenase"/>
</dbReference>
<dbReference type="Gene3D" id="3.30.70.2450">
    <property type="match status" value="1"/>
</dbReference>
<comment type="caution">
    <text evidence="4">The sequence shown here is derived from an EMBL/GenBank/DDBJ whole genome shotgun (WGS) entry which is preliminary data.</text>
</comment>